<comment type="caution">
    <text evidence="2">The sequence shown here is derived from an EMBL/GenBank/DDBJ whole genome shotgun (WGS) entry which is preliminary data.</text>
</comment>
<dbReference type="RefSeq" id="WP_103707615.1">
    <property type="nucleotide sequence ID" value="NZ_PQGA01000029.1"/>
</dbReference>
<keyword evidence="1" id="KW-0812">Transmembrane</keyword>
<organism evidence="2 3">
    <name type="scientific">Paraburkholderia eburnea</name>
    <dbReference type="NCBI Taxonomy" id="1189126"/>
    <lineage>
        <taxon>Bacteria</taxon>
        <taxon>Pseudomonadati</taxon>
        <taxon>Pseudomonadota</taxon>
        <taxon>Betaproteobacteria</taxon>
        <taxon>Burkholderiales</taxon>
        <taxon>Burkholderiaceae</taxon>
        <taxon>Paraburkholderia</taxon>
    </lineage>
</organism>
<evidence type="ECO:0000313" key="2">
    <source>
        <dbReference type="EMBL" id="POR45818.1"/>
    </source>
</evidence>
<dbReference type="EMBL" id="PQGA01000029">
    <property type="protein sequence ID" value="POR45818.1"/>
    <property type="molecule type" value="Genomic_DNA"/>
</dbReference>
<gene>
    <name evidence="2" type="ORF">B0G62_12943</name>
</gene>
<accession>A0A2S4LTQ5</accession>
<proteinExistence type="predicted"/>
<evidence type="ECO:0000313" key="3">
    <source>
        <dbReference type="Proteomes" id="UP000237381"/>
    </source>
</evidence>
<dbReference type="OrthoDB" id="9099205at2"/>
<feature type="transmembrane region" description="Helical" evidence="1">
    <location>
        <begin position="21"/>
        <end position="52"/>
    </location>
</feature>
<evidence type="ECO:0008006" key="4">
    <source>
        <dbReference type="Google" id="ProtNLM"/>
    </source>
</evidence>
<sequence length="140" mass="14813">MMESAPASPARTPKRTIHAAMWFGLLGVPLVWAGHVLVCTGLVAIACAGGVAQRNALPWSVTHWLLALVSAAACALSCAGILAARASWQKTATLPAPRRETFRFVAWCSTAVSIAFTLGLVFTMAVLVTLPLQRVCEALR</sequence>
<keyword evidence="1" id="KW-1133">Transmembrane helix</keyword>
<keyword evidence="3" id="KW-1185">Reference proteome</keyword>
<evidence type="ECO:0000256" key="1">
    <source>
        <dbReference type="SAM" id="Phobius"/>
    </source>
</evidence>
<dbReference type="Proteomes" id="UP000237381">
    <property type="component" value="Unassembled WGS sequence"/>
</dbReference>
<name>A0A2S4LTQ5_9BURK</name>
<feature type="transmembrane region" description="Helical" evidence="1">
    <location>
        <begin position="64"/>
        <end position="84"/>
    </location>
</feature>
<reference evidence="2 3" key="1">
    <citation type="submission" date="2018-01" db="EMBL/GenBank/DDBJ databases">
        <title>Genomic Encyclopedia of Type Strains, Phase III (KMG-III): the genomes of soil and plant-associated and newly described type strains.</title>
        <authorList>
            <person name="Whitman W."/>
        </authorList>
    </citation>
    <scope>NUCLEOTIDE SEQUENCE [LARGE SCALE GENOMIC DNA]</scope>
    <source>
        <strain evidence="2 3">JCM 18070</strain>
    </source>
</reference>
<feature type="transmembrane region" description="Helical" evidence="1">
    <location>
        <begin position="104"/>
        <end position="130"/>
    </location>
</feature>
<dbReference type="AlphaFoldDB" id="A0A2S4LTQ5"/>
<keyword evidence="1" id="KW-0472">Membrane</keyword>
<protein>
    <recommendedName>
        <fullName evidence="4">Transmembrane protein</fullName>
    </recommendedName>
</protein>